<dbReference type="Gene3D" id="3.40.50.970">
    <property type="match status" value="1"/>
</dbReference>
<dbReference type="SUPFAM" id="SSF52518">
    <property type="entry name" value="Thiamin diphosphate-binding fold (THDP-binding)"/>
    <property type="match status" value="2"/>
</dbReference>
<keyword evidence="2" id="KW-1185">Reference proteome</keyword>
<evidence type="ECO:0008006" key="3">
    <source>
        <dbReference type="Google" id="ProtNLM"/>
    </source>
</evidence>
<sequence length="819" mass="88496">MHSSDQPAALPERLLAVSVGKAPGFHDTVTAALADALGDPSAHPAGWAGHHPAYGETVRRARRFLGRALAGQQVEQVRVDTLSEVADALREAVDGGRPATLALLLVDAVGAGLSADPLTETVGPALHELRAGLPQDVRADLSAYTVQVYADDAGAPERARLAPPYTVRRLPGEPWLLAADVVRALADFAQFHDAADVLRETAPPARALADALTGFLAARAGTAWGLHYYTGSLVTGLIGELEQTAERSGNPVLRGPSEHGLACGALARWQLDGAPFLIVVTNGMVDEFRGTLANLREARARGFIVCADSESDAWFPFQGTVHGAEDSREVLRARRLRSCYLDDPARLPQDLAEAFEAYEADQGPVVLLVSRAVLDAPVSEPVPVPPPRPAAVLRVAEGTLAEVARLVGREPVRMLWQCGTLDREERELTYDIARSAGLALADSPIRPGSVARYRDGERVPEYLGTFGMFGCSARVHDYLHRDGRLRRKNEQSVLFLKSRIAELTTPFTPRVLDRGLHIVQVTHDPAHLAPFADLPVPADARTFLRELRERLSVAPEVLALRQRAIAETRDSASDMVHQLPLLPMSPNYFFHRLGAVLDDLIVHQGYTYTGLYDVGRGAMSAIRNLPRTGPGFSGWYGRALMGDALQAAPAVALTREGNVLAFVGDGALGLVPDIVPTLVQQAVLYGARPGGNLSVFRLVDGGHSVIRTYRETQSGATADRQTRILHLLEPEGRQHYGPLTVTHRHIGDIADSEDELRARLQEPGVVDLYSVLLSHNNEGDGMNLAGASGWQRDDLPELAFTIARAARRAGQSARRRSGR</sequence>
<dbReference type="Gene3D" id="3.40.50.1220">
    <property type="entry name" value="TPP-binding domain"/>
    <property type="match status" value="1"/>
</dbReference>
<dbReference type="RefSeq" id="WP_344462218.1">
    <property type="nucleotide sequence ID" value="NZ_BAAANT010000006.1"/>
</dbReference>
<organism evidence="1 2">
    <name type="scientific">Kitasatospora kazusensis</name>
    <dbReference type="NCBI Taxonomy" id="407974"/>
    <lineage>
        <taxon>Bacteria</taxon>
        <taxon>Bacillati</taxon>
        <taxon>Actinomycetota</taxon>
        <taxon>Actinomycetes</taxon>
        <taxon>Kitasatosporales</taxon>
        <taxon>Streptomycetaceae</taxon>
        <taxon>Kitasatospora</taxon>
    </lineage>
</organism>
<comment type="caution">
    <text evidence="1">The sequence shown here is derived from an EMBL/GenBank/DDBJ whole genome shotgun (WGS) entry which is preliminary data.</text>
</comment>
<evidence type="ECO:0000313" key="2">
    <source>
        <dbReference type="Proteomes" id="UP001422759"/>
    </source>
</evidence>
<protein>
    <recommendedName>
        <fullName evidence="3">Thiamine pyrophosphate-dependent acetolactate synthase large subunit-like protein</fullName>
    </recommendedName>
</protein>
<name>A0ABN2Z3Q0_9ACTN</name>
<evidence type="ECO:0000313" key="1">
    <source>
        <dbReference type="EMBL" id="GAA2136344.1"/>
    </source>
</evidence>
<accession>A0ABN2Z3Q0</accession>
<dbReference type="EMBL" id="BAAANT010000006">
    <property type="protein sequence ID" value="GAA2136344.1"/>
    <property type="molecule type" value="Genomic_DNA"/>
</dbReference>
<dbReference type="Proteomes" id="UP001422759">
    <property type="component" value="Unassembled WGS sequence"/>
</dbReference>
<gene>
    <name evidence="1" type="ORF">GCM10009760_15780</name>
</gene>
<proteinExistence type="predicted"/>
<reference evidence="1 2" key="1">
    <citation type="journal article" date="2019" name="Int. J. Syst. Evol. Microbiol.">
        <title>The Global Catalogue of Microorganisms (GCM) 10K type strain sequencing project: providing services to taxonomists for standard genome sequencing and annotation.</title>
        <authorList>
            <consortium name="The Broad Institute Genomics Platform"/>
            <consortium name="The Broad Institute Genome Sequencing Center for Infectious Disease"/>
            <person name="Wu L."/>
            <person name="Ma J."/>
        </authorList>
    </citation>
    <scope>NUCLEOTIDE SEQUENCE [LARGE SCALE GENOMIC DNA]</scope>
    <source>
        <strain evidence="1 2">JCM 14560</strain>
    </source>
</reference>
<dbReference type="InterPro" id="IPR029061">
    <property type="entry name" value="THDP-binding"/>
</dbReference>